<accession>A0A0D2X0M8</accession>
<dbReference type="AlphaFoldDB" id="A0A0D2X0M8"/>
<protein>
    <submittedName>
        <fullName evidence="1">Uncharacterized protein</fullName>
    </submittedName>
</protein>
<proteinExistence type="predicted"/>
<gene>
    <name evidence="1" type="ORF">CAOG_009346</name>
</gene>
<evidence type="ECO:0000313" key="1">
    <source>
        <dbReference type="EMBL" id="KJE89334.1"/>
    </source>
</evidence>
<name>A0A0D2X0M8_CAPO3</name>
<sequence>MNGRVPPRATEGSLIAHFVVAPSFRIKVHLGNAKVKQDHLCTLHSRLGRARKGKVGWLDVTVKHPARVHLFDGREHLQPIAGGLRDGKAAVWSSVANVTEIDSEQLQDHECMRRASWQGQIDVTMAVQFGNARQALQAFVHGHFVTQRLVAHPRSHPRARAFARAEGVNLERHAQVHAAR</sequence>
<dbReference type="Proteomes" id="UP000008743">
    <property type="component" value="Unassembled WGS sequence"/>
</dbReference>
<dbReference type="EMBL" id="KE346360">
    <property type="protein sequence ID" value="KJE89334.1"/>
    <property type="molecule type" value="Genomic_DNA"/>
</dbReference>
<dbReference type="InParanoid" id="A0A0D2X0M8"/>
<reference evidence="2" key="1">
    <citation type="submission" date="2011-02" db="EMBL/GenBank/DDBJ databases">
        <title>The Genome Sequence of Capsaspora owczarzaki ATCC 30864.</title>
        <authorList>
            <person name="Russ C."/>
            <person name="Cuomo C."/>
            <person name="Burger G."/>
            <person name="Gray M.W."/>
            <person name="Holland P.W.H."/>
            <person name="King N."/>
            <person name="Lang F.B.F."/>
            <person name="Roger A.J."/>
            <person name="Ruiz-Trillo I."/>
            <person name="Young S.K."/>
            <person name="Zeng Q."/>
            <person name="Gargeya S."/>
            <person name="Alvarado L."/>
            <person name="Berlin A."/>
            <person name="Chapman S.B."/>
            <person name="Chen Z."/>
            <person name="Freedman E."/>
            <person name="Gellesch M."/>
            <person name="Goldberg J."/>
            <person name="Griggs A."/>
            <person name="Gujja S."/>
            <person name="Heilman E."/>
            <person name="Heiman D."/>
            <person name="Howarth C."/>
            <person name="Mehta T."/>
            <person name="Neiman D."/>
            <person name="Pearson M."/>
            <person name="Roberts A."/>
            <person name="Saif S."/>
            <person name="Shea T."/>
            <person name="Shenoy N."/>
            <person name="Sisk P."/>
            <person name="Stolte C."/>
            <person name="Sykes S."/>
            <person name="White J."/>
            <person name="Yandava C."/>
            <person name="Haas B."/>
            <person name="Nusbaum C."/>
            <person name="Birren B."/>
        </authorList>
    </citation>
    <scope>NUCLEOTIDE SEQUENCE</scope>
    <source>
        <strain evidence="2">ATCC 30864</strain>
    </source>
</reference>
<organism evidence="1 2">
    <name type="scientific">Capsaspora owczarzaki (strain ATCC 30864)</name>
    <dbReference type="NCBI Taxonomy" id="595528"/>
    <lineage>
        <taxon>Eukaryota</taxon>
        <taxon>Filasterea</taxon>
        <taxon>Capsaspora</taxon>
    </lineage>
</organism>
<evidence type="ECO:0000313" key="2">
    <source>
        <dbReference type="Proteomes" id="UP000008743"/>
    </source>
</evidence>
<keyword evidence="2" id="KW-1185">Reference proteome</keyword>